<dbReference type="Pfam" id="PF01743">
    <property type="entry name" value="PolyA_pol"/>
    <property type="match status" value="1"/>
</dbReference>
<organism evidence="13 14">
    <name type="scientific">Candidatus Galligastranaerophilus intestinavium</name>
    <dbReference type="NCBI Taxonomy" id="2840836"/>
    <lineage>
        <taxon>Bacteria</taxon>
        <taxon>Candidatus Galligastranaerophilus</taxon>
    </lineage>
</organism>
<dbReference type="GO" id="GO:0016779">
    <property type="term" value="F:nucleotidyltransferase activity"/>
    <property type="evidence" value="ECO:0007669"/>
    <property type="project" value="UniProtKB-KW"/>
</dbReference>
<keyword evidence="4 11" id="KW-0808">Transferase</keyword>
<evidence type="ECO:0000256" key="7">
    <source>
        <dbReference type="ARBA" id="ARBA00022723"/>
    </source>
</evidence>
<keyword evidence="8" id="KW-0547">Nucleotide-binding</keyword>
<dbReference type="GO" id="GO:0046872">
    <property type="term" value="F:metal ion binding"/>
    <property type="evidence" value="ECO:0007669"/>
    <property type="project" value="UniProtKB-KW"/>
</dbReference>
<dbReference type="SUPFAM" id="SSF81301">
    <property type="entry name" value="Nucleotidyltransferase"/>
    <property type="match status" value="1"/>
</dbReference>
<dbReference type="GO" id="GO:0000166">
    <property type="term" value="F:nucleotide binding"/>
    <property type="evidence" value="ECO:0007669"/>
    <property type="project" value="UniProtKB-KW"/>
</dbReference>
<dbReference type="Proteomes" id="UP000886865">
    <property type="component" value="Unassembled WGS sequence"/>
</dbReference>
<protein>
    <submittedName>
        <fullName evidence="13">CCA tRNA nucleotidyltransferase</fullName>
    </submittedName>
</protein>
<dbReference type="Gene3D" id="3.30.460.10">
    <property type="entry name" value="Beta Polymerase, domain 2"/>
    <property type="match status" value="1"/>
</dbReference>
<keyword evidence="10 11" id="KW-0694">RNA-binding</keyword>
<dbReference type="GO" id="GO:0000049">
    <property type="term" value="F:tRNA binding"/>
    <property type="evidence" value="ECO:0007669"/>
    <property type="project" value="UniProtKB-KW"/>
</dbReference>
<keyword evidence="3" id="KW-0820">tRNA-binding</keyword>
<evidence type="ECO:0000313" key="13">
    <source>
        <dbReference type="EMBL" id="HIS73743.1"/>
    </source>
</evidence>
<reference evidence="13" key="2">
    <citation type="journal article" date="2021" name="PeerJ">
        <title>Extensive microbial diversity within the chicken gut microbiome revealed by metagenomics and culture.</title>
        <authorList>
            <person name="Gilroy R."/>
            <person name="Ravi A."/>
            <person name="Getino M."/>
            <person name="Pursley I."/>
            <person name="Horton D.L."/>
            <person name="Alikhan N.F."/>
            <person name="Baker D."/>
            <person name="Gharbi K."/>
            <person name="Hall N."/>
            <person name="Watson M."/>
            <person name="Adriaenssens E.M."/>
            <person name="Foster-Nyarko E."/>
            <person name="Jarju S."/>
            <person name="Secka A."/>
            <person name="Antonio M."/>
            <person name="Oren A."/>
            <person name="Chaudhuri R.R."/>
            <person name="La Ragione R."/>
            <person name="Hildebrand F."/>
            <person name="Pallen M.J."/>
        </authorList>
    </citation>
    <scope>NUCLEOTIDE SEQUENCE</scope>
    <source>
        <strain evidence="13">CHK152-2871</strain>
    </source>
</reference>
<evidence type="ECO:0000256" key="2">
    <source>
        <dbReference type="ARBA" id="ARBA00007265"/>
    </source>
</evidence>
<evidence type="ECO:0000256" key="11">
    <source>
        <dbReference type="RuleBase" id="RU003953"/>
    </source>
</evidence>
<evidence type="ECO:0000256" key="4">
    <source>
        <dbReference type="ARBA" id="ARBA00022679"/>
    </source>
</evidence>
<dbReference type="AlphaFoldDB" id="A0A9D1FHN4"/>
<dbReference type="InterPro" id="IPR043519">
    <property type="entry name" value="NT_sf"/>
</dbReference>
<feature type="non-terminal residue" evidence="13">
    <location>
        <position position="330"/>
    </location>
</feature>
<dbReference type="PANTHER" id="PTHR47788:SF1">
    <property type="entry name" value="A-ADDING TRNA NUCLEOTIDYLTRANSFERASE"/>
    <property type="match status" value="1"/>
</dbReference>
<evidence type="ECO:0000256" key="5">
    <source>
        <dbReference type="ARBA" id="ARBA00022694"/>
    </source>
</evidence>
<comment type="cofactor">
    <cofactor evidence="1">
        <name>Mg(2+)</name>
        <dbReference type="ChEBI" id="CHEBI:18420"/>
    </cofactor>
</comment>
<evidence type="ECO:0000256" key="8">
    <source>
        <dbReference type="ARBA" id="ARBA00022741"/>
    </source>
</evidence>
<comment type="caution">
    <text evidence="13">The sequence shown here is derived from an EMBL/GenBank/DDBJ whole genome shotgun (WGS) entry which is preliminary data.</text>
</comment>
<dbReference type="Gene3D" id="1.10.3090.10">
    <property type="entry name" value="cca-adding enzyme, domain 2"/>
    <property type="match status" value="1"/>
</dbReference>
<dbReference type="EMBL" id="DVJQ01000016">
    <property type="protein sequence ID" value="HIS73743.1"/>
    <property type="molecule type" value="Genomic_DNA"/>
</dbReference>
<keyword evidence="9" id="KW-0460">Magnesium</keyword>
<evidence type="ECO:0000256" key="1">
    <source>
        <dbReference type="ARBA" id="ARBA00001946"/>
    </source>
</evidence>
<dbReference type="InterPro" id="IPR002646">
    <property type="entry name" value="PolA_pol_head_dom"/>
</dbReference>
<evidence type="ECO:0000256" key="9">
    <source>
        <dbReference type="ARBA" id="ARBA00022842"/>
    </source>
</evidence>
<accession>A0A9D1FHN4</accession>
<feature type="domain" description="Poly A polymerase head" evidence="12">
    <location>
        <begin position="27"/>
        <end position="152"/>
    </location>
</feature>
<dbReference type="InterPro" id="IPR052390">
    <property type="entry name" value="tRNA_nt/polyA_polymerase"/>
</dbReference>
<evidence type="ECO:0000256" key="6">
    <source>
        <dbReference type="ARBA" id="ARBA00022695"/>
    </source>
</evidence>
<keyword evidence="7" id="KW-0479">Metal-binding</keyword>
<dbReference type="SUPFAM" id="SSF81891">
    <property type="entry name" value="Poly A polymerase C-terminal region-like"/>
    <property type="match status" value="1"/>
</dbReference>
<name>A0A9D1FHN4_9BACT</name>
<dbReference type="GO" id="GO:0008033">
    <property type="term" value="P:tRNA processing"/>
    <property type="evidence" value="ECO:0007669"/>
    <property type="project" value="UniProtKB-KW"/>
</dbReference>
<dbReference type="CDD" id="cd05398">
    <property type="entry name" value="NT_ClassII-CCAase"/>
    <property type="match status" value="1"/>
</dbReference>
<gene>
    <name evidence="13" type="ORF">IAA86_01825</name>
</gene>
<evidence type="ECO:0000256" key="3">
    <source>
        <dbReference type="ARBA" id="ARBA00022555"/>
    </source>
</evidence>
<proteinExistence type="inferred from homology"/>
<dbReference type="PANTHER" id="PTHR47788">
    <property type="entry name" value="POLYA POLYMERASE"/>
    <property type="match status" value="1"/>
</dbReference>
<keyword evidence="6" id="KW-0548">Nucleotidyltransferase</keyword>
<evidence type="ECO:0000256" key="10">
    <source>
        <dbReference type="ARBA" id="ARBA00022884"/>
    </source>
</evidence>
<evidence type="ECO:0000313" key="14">
    <source>
        <dbReference type="Proteomes" id="UP000886865"/>
    </source>
</evidence>
<comment type="similarity">
    <text evidence="2 11">Belongs to the tRNA nucleotidyltransferase/poly(A) polymerase family.</text>
</comment>
<reference evidence="13" key="1">
    <citation type="submission" date="2020-10" db="EMBL/GenBank/DDBJ databases">
        <authorList>
            <person name="Gilroy R."/>
        </authorList>
    </citation>
    <scope>NUCLEOTIDE SEQUENCE</scope>
    <source>
        <strain evidence="13">CHK152-2871</strain>
    </source>
</reference>
<sequence>MQIKFNDKINNVIKILALEAERFGVKIYFVGGLVRDILMGKNPLDIDILVEGNAIDFVKSLDFVQIKSQHKDFGTVKTIIEGTEIDFASTRVEKYPHSGCLPVVTKTGCSIKDDLIRRDFTINAIAARILPSLEYEIIDIFSGAEDIKKGILKVLHKNSYIDDPTRILRGLDFKLRFNFDFSEQDKILIENYLKSPNRECLSKDRVILTLKKLFNSKERANRAFEEFREKKYYKILFDNFDLNAYDINKSVEIFKPQNISETYIKYIFEQEKDCNKLNSRLEIYKYFKNLSDTDICVYYAVTHDENAILYQNTLKNIELKISGSDLINLG</sequence>
<keyword evidence="5" id="KW-0819">tRNA processing</keyword>
<evidence type="ECO:0000259" key="12">
    <source>
        <dbReference type="Pfam" id="PF01743"/>
    </source>
</evidence>